<dbReference type="InterPro" id="IPR002711">
    <property type="entry name" value="HNH"/>
</dbReference>
<dbReference type="GO" id="GO:0008270">
    <property type="term" value="F:zinc ion binding"/>
    <property type="evidence" value="ECO:0007669"/>
    <property type="project" value="InterPro"/>
</dbReference>
<dbReference type="InterPro" id="IPR003615">
    <property type="entry name" value="HNH_nuc"/>
</dbReference>
<proteinExistence type="predicted"/>
<gene>
    <name evidence="2" type="ORF">LCGC14_2179400</name>
</gene>
<dbReference type="AlphaFoldDB" id="A0A0F9DMR8"/>
<dbReference type="Pfam" id="PF01844">
    <property type="entry name" value="HNH"/>
    <property type="match status" value="1"/>
</dbReference>
<organism evidence="2">
    <name type="scientific">marine sediment metagenome</name>
    <dbReference type="NCBI Taxonomy" id="412755"/>
    <lineage>
        <taxon>unclassified sequences</taxon>
        <taxon>metagenomes</taxon>
        <taxon>ecological metagenomes</taxon>
    </lineage>
</organism>
<name>A0A0F9DMR8_9ZZZZ</name>
<feature type="domain" description="HNH nuclease" evidence="1">
    <location>
        <begin position="48"/>
        <end position="98"/>
    </location>
</feature>
<dbReference type="GO" id="GO:0003676">
    <property type="term" value="F:nucleic acid binding"/>
    <property type="evidence" value="ECO:0007669"/>
    <property type="project" value="InterPro"/>
</dbReference>
<comment type="caution">
    <text evidence="2">The sequence shown here is derived from an EMBL/GenBank/DDBJ whole genome shotgun (WGS) entry which is preliminary data.</text>
</comment>
<dbReference type="InterPro" id="IPR052892">
    <property type="entry name" value="NA-targeting_endonuclease"/>
</dbReference>
<dbReference type="GO" id="GO:0004519">
    <property type="term" value="F:endonuclease activity"/>
    <property type="evidence" value="ECO:0007669"/>
    <property type="project" value="InterPro"/>
</dbReference>
<dbReference type="PANTHER" id="PTHR33877">
    <property type="entry name" value="SLL1193 PROTEIN"/>
    <property type="match status" value="1"/>
</dbReference>
<sequence>MSAVWESVHTDAFHPGSRASCDHCQLMIQTYGPMPPIPVIEFVTRRPGIGVQIINRDGLGCRHCGAVDDLTYDHITPRIKDGDDGIENLQMLCGSCNSRKGAR</sequence>
<dbReference type="SMART" id="SM00507">
    <property type="entry name" value="HNHc"/>
    <property type="match status" value="1"/>
</dbReference>
<dbReference type="PANTHER" id="PTHR33877:SF2">
    <property type="entry name" value="OS07G0170200 PROTEIN"/>
    <property type="match status" value="1"/>
</dbReference>
<reference evidence="2" key="1">
    <citation type="journal article" date="2015" name="Nature">
        <title>Complex archaea that bridge the gap between prokaryotes and eukaryotes.</title>
        <authorList>
            <person name="Spang A."/>
            <person name="Saw J.H."/>
            <person name="Jorgensen S.L."/>
            <person name="Zaremba-Niedzwiedzka K."/>
            <person name="Martijn J."/>
            <person name="Lind A.E."/>
            <person name="van Eijk R."/>
            <person name="Schleper C."/>
            <person name="Guy L."/>
            <person name="Ettema T.J."/>
        </authorList>
    </citation>
    <scope>NUCLEOTIDE SEQUENCE</scope>
</reference>
<evidence type="ECO:0000259" key="1">
    <source>
        <dbReference type="SMART" id="SM00507"/>
    </source>
</evidence>
<evidence type="ECO:0000313" key="2">
    <source>
        <dbReference type="EMBL" id="KKL63014.1"/>
    </source>
</evidence>
<dbReference type="Gene3D" id="1.10.30.50">
    <property type="match status" value="1"/>
</dbReference>
<dbReference type="CDD" id="cd00085">
    <property type="entry name" value="HNHc"/>
    <property type="match status" value="1"/>
</dbReference>
<dbReference type="EMBL" id="LAZR01028305">
    <property type="protein sequence ID" value="KKL63014.1"/>
    <property type="molecule type" value="Genomic_DNA"/>
</dbReference>
<accession>A0A0F9DMR8</accession>
<protein>
    <recommendedName>
        <fullName evidence="1">HNH nuclease domain-containing protein</fullName>
    </recommendedName>
</protein>